<gene>
    <name evidence="3" type="primary">ACA10_0</name>
    <name evidence="3" type="ORF">CK203_108435</name>
</gene>
<dbReference type="EMBL" id="QGNW01002092">
    <property type="protein sequence ID" value="RVW25419.1"/>
    <property type="molecule type" value="Genomic_DNA"/>
</dbReference>
<dbReference type="Gene3D" id="2.70.150.10">
    <property type="entry name" value="Calcium-transporting ATPase, cytoplasmic transduction domain A"/>
    <property type="match status" value="1"/>
</dbReference>
<dbReference type="Pfam" id="PF02259">
    <property type="entry name" value="FAT"/>
    <property type="match status" value="1"/>
</dbReference>
<keyword evidence="1" id="KW-0460">Magnesium</keyword>
<protein>
    <submittedName>
        <fullName evidence="3">Calcium-transporting ATPase 10, plasma membrane-type</fullName>
    </submittedName>
</protein>
<dbReference type="PANTHER" id="PTHR24093">
    <property type="entry name" value="CATION TRANSPORTING ATPASE"/>
    <property type="match status" value="1"/>
</dbReference>
<name>A0A438CQK6_VITVI</name>
<feature type="domain" description="PIK-related kinase FAT" evidence="2">
    <location>
        <begin position="2"/>
        <end position="76"/>
    </location>
</feature>
<dbReference type="PANTHER" id="PTHR24093:SF467">
    <property type="entry name" value="CALCIUM-TRANSPORTING ATPASE 1"/>
    <property type="match status" value="1"/>
</dbReference>
<evidence type="ECO:0000313" key="3">
    <source>
        <dbReference type="EMBL" id="RVW25419.1"/>
    </source>
</evidence>
<evidence type="ECO:0000313" key="4">
    <source>
        <dbReference type="Proteomes" id="UP000288805"/>
    </source>
</evidence>
<evidence type="ECO:0000256" key="1">
    <source>
        <dbReference type="ARBA" id="ARBA00022842"/>
    </source>
</evidence>
<accession>A0A438CQK6</accession>
<reference evidence="3 4" key="1">
    <citation type="journal article" date="2018" name="PLoS Genet.">
        <title>Population sequencing reveals clonal diversity and ancestral inbreeding in the grapevine cultivar Chardonnay.</title>
        <authorList>
            <person name="Roach M.J."/>
            <person name="Johnson D.L."/>
            <person name="Bohlmann J."/>
            <person name="van Vuuren H.J."/>
            <person name="Jones S.J."/>
            <person name="Pretorius I.S."/>
            <person name="Schmidt S.A."/>
            <person name="Borneman A.R."/>
        </authorList>
    </citation>
    <scope>NUCLEOTIDE SEQUENCE [LARGE SCALE GENOMIC DNA]</scope>
    <source>
        <strain evidence="4">cv. Chardonnay</strain>
        <tissue evidence="3">Leaf</tissue>
    </source>
</reference>
<sequence>MMENWGDQLRFTQPSLWARESLLALQRLVLGASGLGAQVGDCWLQYAKLCRSAGYYETANQAILEAQASAQTIRRSNEEKFRVAVLVSQAALQFIHGLSSDYIAPEEVTAAGYCREALHVNHRCIMMKGWPKGAQNGLGIVASVLLVVCVTAISDYRQSLQFKDLDTEKEKTAQVTRSGQRQKISVYDLILGDIVHLSIGDQDGSCKMLVTTIGMRTQRGKLMATLMKDDKPTASNYLSIAALPVGETKKEMDLVLQKWNI</sequence>
<dbReference type="InterPro" id="IPR003151">
    <property type="entry name" value="PIK-rel_kinase_FAT"/>
</dbReference>
<proteinExistence type="predicted"/>
<dbReference type="Gene3D" id="1.20.1110.10">
    <property type="entry name" value="Calcium-transporting ATPase, transmembrane domain"/>
    <property type="match status" value="1"/>
</dbReference>
<organism evidence="3 4">
    <name type="scientific">Vitis vinifera</name>
    <name type="common">Grape</name>
    <dbReference type="NCBI Taxonomy" id="29760"/>
    <lineage>
        <taxon>Eukaryota</taxon>
        <taxon>Viridiplantae</taxon>
        <taxon>Streptophyta</taxon>
        <taxon>Embryophyta</taxon>
        <taxon>Tracheophyta</taxon>
        <taxon>Spermatophyta</taxon>
        <taxon>Magnoliopsida</taxon>
        <taxon>eudicotyledons</taxon>
        <taxon>Gunneridae</taxon>
        <taxon>Pentapetalae</taxon>
        <taxon>rosids</taxon>
        <taxon>Vitales</taxon>
        <taxon>Vitaceae</taxon>
        <taxon>Viteae</taxon>
        <taxon>Vitis</taxon>
    </lineage>
</organism>
<comment type="caution">
    <text evidence="3">The sequence shown here is derived from an EMBL/GenBank/DDBJ whole genome shotgun (WGS) entry which is preliminary data.</text>
</comment>
<evidence type="ECO:0000259" key="2">
    <source>
        <dbReference type="Pfam" id="PF02259"/>
    </source>
</evidence>
<dbReference type="Proteomes" id="UP000288805">
    <property type="component" value="Unassembled WGS sequence"/>
</dbReference>
<dbReference type="AlphaFoldDB" id="A0A438CQK6"/>